<comment type="subcellular location">
    <subcellularLocation>
        <location evidence="1">Secreted</location>
    </subcellularLocation>
</comment>
<dbReference type="GO" id="GO:0050482">
    <property type="term" value="P:arachidonate secretion"/>
    <property type="evidence" value="ECO:0007669"/>
    <property type="project" value="InterPro"/>
</dbReference>
<dbReference type="Proteomes" id="UP000614601">
    <property type="component" value="Unassembled WGS sequence"/>
</dbReference>
<evidence type="ECO:0000256" key="1">
    <source>
        <dbReference type="ARBA" id="ARBA00004613"/>
    </source>
</evidence>
<dbReference type="InterPro" id="IPR036444">
    <property type="entry name" value="PLipase_A2_dom_sf"/>
</dbReference>
<dbReference type="GO" id="GO:0006644">
    <property type="term" value="P:phospholipid metabolic process"/>
    <property type="evidence" value="ECO:0007669"/>
    <property type="project" value="InterPro"/>
</dbReference>
<accession>A0A811L9T3</accession>
<evidence type="ECO:0000313" key="5">
    <source>
        <dbReference type="Proteomes" id="UP000614601"/>
    </source>
</evidence>
<feature type="chain" id="PRO_5036408492" description="Phospholipase A(2)" evidence="3">
    <location>
        <begin position="19"/>
        <end position="128"/>
    </location>
</feature>
<protein>
    <recommendedName>
        <fullName evidence="6">Phospholipase A(2)</fullName>
    </recommendedName>
</protein>
<dbReference type="Proteomes" id="UP000783686">
    <property type="component" value="Unassembled WGS sequence"/>
</dbReference>
<keyword evidence="2" id="KW-0964">Secreted</keyword>
<feature type="signal peptide" evidence="3">
    <location>
        <begin position="1"/>
        <end position="18"/>
    </location>
</feature>
<proteinExistence type="predicted"/>
<dbReference type="EMBL" id="CAJFDH010000005">
    <property type="protein sequence ID" value="CAD5226077.1"/>
    <property type="molecule type" value="Genomic_DNA"/>
</dbReference>
<organism evidence="4 5">
    <name type="scientific">Bursaphelenchus okinawaensis</name>
    <dbReference type="NCBI Taxonomy" id="465554"/>
    <lineage>
        <taxon>Eukaryota</taxon>
        <taxon>Metazoa</taxon>
        <taxon>Ecdysozoa</taxon>
        <taxon>Nematoda</taxon>
        <taxon>Chromadorea</taxon>
        <taxon>Rhabditida</taxon>
        <taxon>Tylenchina</taxon>
        <taxon>Tylenchomorpha</taxon>
        <taxon>Aphelenchoidea</taxon>
        <taxon>Aphelenchoididae</taxon>
        <taxon>Bursaphelenchus</taxon>
    </lineage>
</organism>
<dbReference type="SUPFAM" id="SSF48619">
    <property type="entry name" value="Phospholipase A2, PLA2"/>
    <property type="match status" value="1"/>
</dbReference>
<evidence type="ECO:0000256" key="3">
    <source>
        <dbReference type="SAM" id="SignalP"/>
    </source>
</evidence>
<dbReference type="PROSITE" id="PS00118">
    <property type="entry name" value="PA2_HIS"/>
    <property type="match status" value="1"/>
</dbReference>
<evidence type="ECO:0008006" key="6">
    <source>
        <dbReference type="Google" id="ProtNLM"/>
    </source>
</evidence>
<keyword evidence="5" id="KW-1185">Reference proteome</keyword>
<keyword evidence="3" id="KW-0732">Signal</keyword>
<dbReference type="PANTHER" id="PTHR34228">
    <property type="entry name" value="PROTEIN CBG09474-RELATED"/>
    <property type="match status" value="1"/>
</dbReference>
<sequence length="128" mass="14062">MQVSTLLLLVILIYESYGQIIQNGLLSPNDATFQDPNQWSCGSDPTNSVWAGRAIAYACEPALTNVNNCCRSHDDCYRQQTGRAACDDTFCNCMKTSMSVCKSLKSLLIMNAFCDIVRTQGGLSYIQG</sequence>
<evidence type="ECO:0000313" key="4">
    <source>
        <dbReference type="EMBL" id="CAD5226077.1"/>
    </source>
</evidence>
<dbReference type="InterPro" id="IPR033113">
    <property type="entry name" value="PLA2_histidine"/>
</dbReference>
<reference evidence="4" key="1">
    <citation type="submission" date="2020-09" db="EMBL/GenBank/DDBJ databases">
        <authorList>
            <person name="Kikuchi T."/>
        </authorList>
    </citation>
    <scope>NUCLEOTIDE SEQUENCE</scope>
    <source>
        <strain evidence="4">SH1</strain>
    </source>
</reference>
<evidence type="ECO:0000256" key="2">
    <source>
        <dbReference type="ARBA" id="ARBA00022525"/>
    </source>
</evidence>
<dbReference type="OrthoDB" id="5781547at2759"/>
<dbReference type="AlphaFoldDB" id="A0A811L9T3"/>
<dbReference type="GO" id="GO:0004623">
    <property type="term" value="F:phospholipase A2 activity"/>
    <property type="evidence" value="ECO:0007669"/>
    <property type="project" value="InterPro"/>
</dbReference>
<dbReference type="GO" id="GO:0005576">
    <property type="term" value="C:extracellular region"/>
    <property type="evidence" value="ECO:0007669"/>
    <property type="project" value="UniProtKB-SubCell"/>
</dbReference>
<comment type="caution">
    <text evidence="4">The sequence shown here is derived from an EMBL/GenBank/DDBJ whole genome shotgun (WGS) entry which is preliminary data.</text>
</comment>
<dbReference type="EMBL" id="CAJFCW020000005">
    <property type="protein sequence ID" value="CAG9121720.1"/>
    <property type="molecule type" value="Genomic_DNA"/>
</dbReference>
<dbReference type="InterPro" id="IPR053322">
    <property type="entry name" value="PLA2-like"/>
</dbReference>
<name>A0A811L9T3_9BILA</name>
<gene>
    <name evidence="4" type="ORF">BOKJ2_LOCUS11897</name>
</gene>